<dbReference type="FunCoup" id="A0A1E5R861">
    <property type="interactions" value="542"/>
</dbReference>
<dbReference type="GO" id="GO:0016757">
    <property type="term" value="F:glycosyltransferase activity"/>
    <property type="evidence" value="ECO:0007669"/>
    <property type="project" value="UniProtKB-KW"/>
</dbReference>
<sequence>MKQWQRLLWVKQDYPDNYTDPDFLKQLRYHNLNEIKPLSTVAYKTIFKKNYYKCFKFFENLINISIMYIVYEYFLHTKKEFLFTKTVLLIVSLPSVVIISKMLESVKSTIIILFTILTLSPVIKSLSKTTSSDSIYNISFWLSVLNIVLLTTTSSQSKKKKSTNIIKINLILSNLIILASRLSSTVQVFMFSILAIQLNILIPFYFKRNVCYTLFEHLLVYYWIYHTQRKLQISVPIAIVVATLFMVAENLLILLSTYYLTYWQQTYYTRDNLLLDRWDVSKPILD</sequence>
<keyword evidence="9" id="KW-0328">Glycosyltransferase</keyword>
<dbReference type="GO" id="GO:0000506">
    <property type="term" value="C:glycosylphosphatidylinositol-N-acetylglucosaminyltransferase (GPI-GnT) complex"/>
    <property type="evidence" value="ECO:0007669"/>
    <property type="project" value="TreeGrafter"/>
</dbReference>
<dbReference type="PANTHER" id="PTHR12982">
    <property type="entry name" value="PHOSPHATIDYLINOSITOL GLYCAN, CLASS C"/>
    <property type="match status" value="1"/>
</dbReference>
<evidence type="ECO:0000256" key="3">
    <source>
        <dbReference type="ARBA" id="ARBA00008321"/>
    </source>
</evidence>
<dbReference type="UniPathway" id="UPA00196"/>
<keyword evidence="4" id="KW-0337">GPI-anchor biosynthesis</keyword>
<comment type="caution">
    <text evidence="9">The sequence shown here is derived from an EMBL/GenBank/DDBJ whole genome shotgun (WGS) entry which is preliminary data.</text>
</comment>
<dbReference type="InParanoid" id="A0A1E5R861"/>
<accession>A0A1E5R861</accession>
<dbReference type="GO" id="GO:0006506">
    <property type="term" value="P:GPI anchor biosynthetic process"/>
    <property type="evidence" value="ECO:0007669"/>
    <property type="project" value="UniProtKB-UniPathway"/>
</dbReference>
<dbReference type="STRING" id="56408.A0A1E5R861"/>
<evidence type="ECO:0000256" key="4">
    <source>
        <dbReference type="ARBA" id="ARBA00022502"/>
    </source>
</evidence>
<feature type="transmembrane region" description="Helical" evidence="8">
    <location>
        <begin position="81"/>
        <end position="99"/>
    </location>
</feature>
<proteinExistence type="inferred from homology"/>
<feature type="transmembrane region" description="Helical" evidence="8">
    <location>
        <begin position="106"/>
        <end position="123"/>
    </location>
</feature>
<keyword evidence="7 8" id="KW-0472">Membrane</keyword>
<evidence type="ECO:0000256" key="1">
    <source>
        <dbReference type="ARBA" id="ARBA00004141"/>
    </source>
</evidence>
<comment type="subcellular location">
    <subcellularLocation>
        <location evidence="1">Membrane</location>
        <topology evidence="1">Multi-pass membrane protein</topology>
    </subcellularLocation>
</comment>
<dbReference type="EMBL" id="LPNM01000009">
    <property type="protein sequence ID" value="OEJ83099.1"/>
    <property type="molecule type" value="Genomic_DNA"/>
</dbReference>
<gene>
    <name evidence="9" type="ORF">AWRI3579_g3293</name>
</gene>
<keyword evidence="9" id="KW-0808">Transferase</keyword>
<feature type="transmembrane region" description="Helical" evidence="8">
    <location>
        <begin position="135"/>
        <end position="153"/>
    </location>
</feature>
<name>A0A1E5R861_9ASCO</name>
<keyword evidence="5 8" id="KW-0812">Transmembrane</keyword>
<keyword evidence="10" id="KW-1185">Reference proteome</keyword>
<comment type="similarity">
    <text evidence="3">Belongs to the PIGC family.</text>
</comment>
<keyword evidence="6 8" id="KW-1133">Transmembrane helix</keyword>
<dbReference type="PANTHER" id="PTHR12982:SF0">
    <property type="entry name" value="PHOSPHATIDYLINOSITOL N-ACETYLGLUCOSAMINYLTRANSFERASE SUBUNIT C"/>
    <property type="match status" value="1"/>
</dbReference>
<evidence type="ECO:0000313" key="10">
    <source>
        <dbReference type="Proteomes" id="UP000095728"/>
    </source>
</evidence>
<evidence type="ECO:0000256" key="7">
    <source>
        <dbReference type="ARBA" id="ARBA00023136"/>
    </source>
</evidence>
<dbReference type="Pfam" id="PF06432">
    <property type="entry name" value="GPI2"/>
    <property type="match status" value="1"/>
</dbReference>
<protein>
    <submittedName>
        <fullName evidence="9">Phosphatidylinositol N-acetylglucosaminyltransferase GPI2 subunit</fullName>
    </submittedName>
</protein>
<evidence type="ECO:0000256" key="5">
    <source>
        <dbReference type="ARBA" id="ARBA00022692"/>
    </source>
</evidence>
<evidence type="ECO:0000256" key="2">
    <source>
        <dbReference type="ARBA" id="ARBA00004687"/>
    </source>
</evidence>
<dbReference type="AlphaFoldDB" id="A0A1E5R861"/>
<evidence type="ECO:0000256" key="8">
    <source>
        <dbReference type="SAM" id="Phobius"/>
    </source>
</evidence>
<evidence type="ECO:0000256" key="6">
    <source>
        <dbReference type="ARBA" id="ARBA00022989"/>
    </source>
</evidence>
<reference evidence="10" key="1">
    <citation type="journal article" date="2016" name="Genome Announc.">
        <title>Genome sequences of three species of Hanseniaspora isolated from spontaneous wine fermentations.</title>
        <authorList>
            <person name="Sternes P.R."/>
            <person name="Lee D."/>
            <person name="Kutyna D.R."/>
            <person name="Borneman A.R."/>
        </authorList>
    </citation>
    <scope>NUCLEOTIDE SEQUENCE [LARGE SCALE GENOMIC DNA]</scope>
    <source>
        <strain evidence="10">AWRI3579</strain>
    </source>
</reference>
<feature type="transmembrane region" description="Helical" evidence="8">
    <location>
        <begin position="188"/>
        <end position="206"/>
    </location>
</feature>
<organism evidence="9 10">
    <name type="scientific">Hanseniaspora osmophila</name>
    <dbReference type="NCBI Taxonomy" id="56408"/>
    <lineage>
        <taxon>Eukaryota</taxon>
        <taxon>Fungi</taxon>
        <taxon>Dikarya</taxon>
        <taxon>Ascomycota</taxon>
        <taxon>Saccharomycotina</taxon>
        <taxon>Saccharomycetes</taxon>
        <taxon>Saccharomycodales</taxon>
        <taxon>Saccharomycodaceae</taxon>
        <taxon>Hanseniaspora</taxon>
    </lineage>
</organism>
<dbReference type="OrthoDB" id="196709at2759"/>
<comment type="pathway">
    <text evidence="2">Glycolipid biosynthesis; glycosylphosphatidylinositol-anchor biosynthesis.</text>
</comment>
<dbReference type="Proteomes" id="UP000095728">
    <property type="component" value="Unassembled WGS sequence"/>
</dbReference>
<feature type="transmembrane region" description="Helical" evidence="8">
    <location>
        <begin position="237"/>
        <end position="260"/>
    </location>
</feature>
<evidence type="ECO:0000313" key="9">
    <source>
        <dbReference type="EMBL" id="OEJ83099.1"/>
    </source>
</evidence>
<dbReference type="InterPro" id="IPR009450">
    <property type="entry name" value="Plno_GlcNAc_GPI2"/>
</dbReference>